<evidence type="ECO:0000256" key="2">
    <source>
        <dbReference type="ARBA" id="ARBA00022448"/>
    </source>
</evidence>
<keyword evidence="7" id="KW-0677">Repeat</keyword>
<dbReference type="InterPro" id="IPR014353">
    <property type="entry name" value="Membr-bd_ADH_cyt_c"/>
</dbReference>
<evidence type="ECO:0000256" key="5">
    <source>
        <dbReference type="ARBA" id="ARBA00022723"/>
    </source>
</evidence>
<evidence type="ECO:0000256" key="9">
    <source>
        <dbReference type="ARBA" id="ARBA00023004"/>
    </source>
</evidence>
<comment type="cofactor">
    <cofactor evidence="11">
        <name>heme c</name>
        <dbReference type="ChEBI" id="CHEBI:61717"/>
    </cofactor>
    <text evidence="11">Binds 3 heme c groups covalently per subunit.</text>
</comment>
<organism evidence="15 16">
    <name type="scientific">Paraburkholderia dipogonis</name>
    <dbReference type="NCBI Taxonomy" id="1211383"/>
    <lineage>
        <taxon>Bacteria</taxon>
        <taxon>Pseudomonadati</taxon>
        <taxon>Pseudomonadota</taxon>
        <taxon>Betaproteobacteria</taxon>
        <taxon>Burkholderiales</taxon>
        <taxon>Burkholderiaceae</taxon>
        <taxon>Paraburkholderia</taxon>
    </lineage>
</organism>
<gene>
    <name evidence="15" type="ORF">E2553_28590</name>
</gene>
<feature type="binding site" description="axial binding residue" evidence="12">
    <location>
        <position position="210"/>
    </location>
    <ligand>
        <name>heme c</name>
        <dbReference type="ChEBI" id="CHEBI:61717"/>
        <label>2</label>
    </ligand>
    <ligandPart>
        <name>Fe</name>
        <dbReference type="ChEBI" id="CHEBI:18248"/>
    </ligandPart>
</feature>
<evidence type="ECO:0000256" key="11">
    <source>
        <dbReference type="PIRSR" id="PIRSR000018-50"/>
    </source>
</evidence>
<dbReference type="InterPro" id="IPR036909">
    <property type="entry name" value="Cyt_c-like_dom_sf"/>
</dbReference>
<feature type="binding site" description="axial binding residue" evidence="12">
    <location>
        <position position="352"/>
    </location>
    <ligand>
        <name>heme c</name>
        <dbReference type="ChEBI" id="CHEBI:61717"/>
        <label>3</label>
    </ligand>
    <ligandPart>
        <name>Fe</name>
        <dbReference type="ChEBI" id="CHEBI:18248"/>
    </ligandPart>
</feature>
<sequence>MTIHFDRLKQYLIPVFALMCSGALSSGANAQTSNATPTPVSADAQLAKGAYLAKVGDCAACHTVNKAQPFAGGLPLATPFGTLYSTNITPDASAGIGGYSYADFATALRRGIAKDGHRLYPAMPYPSYAKIDDADMHALYRYFMQGVKPIGQPDRVSELRFPFNVRALMTVWDRLYAHEQLPYQADPHQSVEWNRGAYLVQGLAHCGACHTPHGMLGQESVLNEKDNTAFLSGNTLAGWYAPNLRGHKTQTSDSDKMWSKADLVAYLRSGRMHDGAAFGPMTEVIDDSTQYLHDDDLNAIATYLTSPPLQAGATPPAPQQTGRAEQTAIALRAGRVDSSGARLYLDNCAACHRTDGTGAMPAFPSLRGNASVLSGDPASLIHIVFSGSHMPSTAAAPTPLAMPDFGWRLTDQQIADLLSFVRSSWGNRAAAVTAGEVAKVRDVAVSAK</sequence>
<keyword evidence="4 11" id="KW-0349">Heme</keyword>
<evidence type="ECO:0000256" key="13">
    <source>
        <dbReference type="SAM" id="SignalP"/>
    </source>
</evidence>
<feature type="binding site" description="covalent" evidence="11">
    <location>
        <position position="206"/>
    </location>
    <ligand>
        <name>heme c</name>
        <dbReference type="ChEBI" id="CHEBI:61717"/>
        <label>2</label>
    </ligand>
</feature>
<name>A0A4Y8MTD1_9BURK</name>
<feature type="binding site" description="covalent" evidence="11">
    <location>
        <position position="348"/>
    </location>
    <ligand>
        <name>heme c</name>
        <dbReference type="ChEBI" id="CHEBI:61717"/>
        <label>3</label>
    </ligand>
</feature>
<keyword evidence="3" id="KW-1003">Cell membrane</keyword>
<evidence type="ECO:0000256" key="8">
    <source>
        <dbReference type="ARBA" id="ARBA00022982"/>
    </source>
</evidence>
<evidence type="ECO:0000256" key="4">
    <source>
        <dbReference type="ARBA" id="ARBA00022617"/>
    </source>
</evidence>
<dbReference type="PRINTS" id="PR00605">
    <property type="entry name" value="CYTCHROMECIC"/>
</dbReference>
<keyword evidence="5 12" id="KW-0479">Metal-binding</keyword>
<dbReference type="Proteomes" id="UP000297385">
    <property type="component" value="Unassembled WGS sequence"/>
</dbReference>
<accession>A0A4Y8MTD1</accession>
<dbReference type="RefSeq" id="WP_134463027.1">
    <property type="nucleotide sequence ID" value="NZ_JBHMFL010000149.1"/>
</dbReference>
<keyword evidence="9 12" id="KW-0408">Iron</keyword>
<feature type="chain" id="PRO_5021358642" evidence="13">
    <location>
        <begin position="31"/>
        <end position="448"/>
    </location>
</feature>
<keyword evidence="8" id="KW-0249">Electron transport</keyword>
<dbReference type="GO" id="GO:0016614">
    <property type="term" value="F:oxidoreductase activity, acting on CH-OH group of donors"/>
    <property type="evidence" value="ECO:0007669"/>
    <property type="project" value="InterPro"/>
</dbReference>
<protein>
    <submittedName>
        <fullName evidence="15">C-type cytochrome</fullName>
    </submittedName>
</protein>
<dbReference type="SUPFAM" id="SSF46626">
    <property type="entry name" value="Cytochrome c"/>
    <property type="match status" value="3"/>
</dbReference>
<evidence type="ECO:0000256" key="6">
    <source>
        <dbReference type="ARBA" id="ARBA00022729"/>
    </source>
</evidence>
<feature type="binding site" description="covalent" evidence="11">
    <location>
        <position position="209"/>
    </location>
    <ligand>
        <name>heme c</name>
        <dbReference type="ChEBI" id="CHEBI:61717"/>
        <label>2</label>
    </ligand>
</feature>
<dbReference type="InterPro" id="IPR051459">
    <property type="entry name" value="Cytochrome_c-type_DH"/>
</dbReference>
<feature type="signal peptide" evidence="13">
    <location>
        <begin position="1"/>
        <end position="30"/>
    </location>
</feature>
<dbReference type="GO" id="GO:0009055">
    <property type="term" value="F:electron transfer activity"/>
    <property type="evidence" value="ECO:0007669"/>
    <property type="project" value="InterPro"/>
</dbReference>
<dbReference type="InterPro" id="IPR009056">
    <property type="entry name" value="Cyt_c-like_dom"/>
</dbReference>
<feature type="binding site" description="covalent" evidence="11">
    <location>
        <position position="61"/>
    </location>
    <ligand>
        <name>heme c</name>
        <dbReference type="ChEBI" id="CHEBI:61717"/>
        <label>1</label>
    </ligand>
</feature>
<evidence type="ECO:0000256" key="12">
    <source>
        <dbReference type="PIRSR" id="PIRSR000018-51"/>
    </source>
</evidence>
<evidence type="ECO:0000256" key="10">
    <source>
        <dbReference type="ARBA" id="ARBA00023136"/>
    </source>
</evidence>
<dbReference type="AlphaFoldDB" id="A0A4Y8MTD1"/>
<dbReference type="InterPro" id="IPR008168">
    <property type="entry name" value="Cyt_C_IC"/>
</dbReference>
<dbReference type="GeneID" id="97306923"/>
<keyword evidence="2" id="KW-0813">Transport</keyword>
<evidence type="ECO:0000259" key="14">
    <source>
        <dbReference type="PROSITE" id="PS51007"/>
    </source>
</evidence>
<evidence type="ECO:0000256" key="7">
    <source>
        <dbReference type="ARBA" id="ARBA00022737"/>
    </source>
</evidence>
<evidence type="ECO:0000313" key="16">
    <source>
        <dbReference type="Proteomes" id="UP000297385"/>
    </source>
</evidence>
<dbReference type="PANTHER" id="PTHR35008">
    <property type="entry name" value="BLL4482 PROTEIN-RELATED"/>
    <property type="match status" value="1"/>
</dbReference>
<feature type="binding site" description="axial binding residue" evidence="12">
    <location>
        <position position="62"/>
    </location>
    <ligand>
        <name>heme c</name>
        <dbReference type="ChEBI" id="CHEBI:61717"/>
        <label>1</label>
    </ligand>
    <ligandPart>
        <name>Fe</name>
        <dbReference type="ChEBI" id="CHEBI:18248"/>
    </ligandPart>
</feature>
<dbReference type="EMBL" id="SNVI01000002">
    <property type="protein sequence ID" value="TFE40679.1"/>
    <property type="molecule type" value="Genomic_DNA"/>
</dbReference>
<feature type="domain" description="Cytochrome c" evidence="14">
    <location>
        <begin position="191"/>
        <end position="308"/>
    </location>
</feature>
<evidence type="ECO:0000313" key="15">
    <source>
        <dbReference type="EMBL" id="TFE40679.1"/>
    </source>
</evidence>
<feature type="binding site" description="covalent" evidence="11">
    <location>
        <position position="58"/>
    </location>
    <ligand>
        <name>heme c</name>
        <dbReference type="ChEBI" id="CHEBI:61717"/>
        <label>1</label>
    </ligand>
</feature>
<feature type="domain" description="Cytochrome c" evidence="14">
    <location>
        <begin position="335"/>
        <end position="425"/>
    </location>
</feature>
<evidence type="ECO:0000256" key="3">
    <source>
        <dbReference type="ARBA" id="ARBA00022475"/>
    </source>
</evidence>
<proteinExistence type="predicted"/>
<keyword evidence="10" id="KW-0472">Membrane</keyword>
<dbReference type="Gene3D" id="1.10.760.10">
    <property type="entry name" value="Cytochrome c-like domain"/>
    <property type="match status" value="3"/>
</dbReference>
<keyword evidence="6 13" id="KW-0732">Signal</keyword>
<dbReference type="GO" id="GO:0005506">
    <property type="term" value="F:iron ion binding"/>
    <property type="evidence" value="ECO:0007669"/>
    <property type="project" value="InterPro"/>
</dbReference>
<dbReference type="PROSITE" id="PS51007">
    <property type="entry name" value="CYTC"/>
    <property type="match status" value="3"/>
</dbReference>
<comment type="caution">
    <text evidence="15">The sequence shown here is derived from an EMBL/GenBank/DDBJ whole genome shotgun (WGS) entry which is preliminary data.</text>
</comment>
<dbReference type="PANTHER" id="PTHR35008:SF8">
    <property type="entry name" value="ALCOHOL DEHYDROGENASE CYTOCHROME C SUBUNIT"/>
    <property type="match status" value="1"/>
</dbReference>
<dbReference type="Pfam" id="PF00034">
    <property type="entry name" value="Cytochrom_C"/>
    <property type="match status" value="2"/>
</dbReference>
<feature type="binding site" description="covalent" evidence="11">
    <location>
        <position position="351"/>
    </location>
    <ligand>
        <name>heme c</name>
        <dbReference type="ChEBI" id="CHEBI:61717"/>
        <label>3</label>
    </ligand>
</feature>
<comment type="subcellular location">
    <subcellularLocation>
        <location evidence="1">Cell membrane</location>
    </subcellularLocation>
</comment>
<evidence type="ECO:0000256" key="1">
    <source>
        <dbReference type="ARBA" id="ARBA00004236"/>
    </source>
</evidence>
<dbReference type="GO" id="GO:0020037">
    <property type="term" value="F:heme binding"/>
    <property type="evidence" value="ECO:0007669"/>
    <property type="project" value="InterPro"/>
</dbReference>
<feature type="domain" description="Cytochrome c" evidence="14">
    <location>
        <begin position="44"/>
        <end position="147"/>
    </location>
</feature>
<dbReference type="GO" id="GO:0005886">
    <property type="term" value="C:plasma membrane"/>
    <property type="evidence" value="ECO:0007669"/>
    <property type="project" value="UniProtKB-SubCell"/>
</dbReference>
<dbReference type="PIRSF" id="PIRSF000018">
    <property type="entry name" value="Mb_ADH_cyt_c"/>
    <property type="match status" value="1"/>
</dbReference>
<reference evidence="15 16" key="1">
    <citation type="submission" date="2019-03" db="EMBL/GenBank/DDBJ databases">
        <title>Complete Genome Sequence of Paraburkholderia dipogonis ICMP 19430T, a Nitrogen-fixing Symbiont of the South African Invasive Legume Dipogon lignosus in New Zealand.</title>
        <authorList>
            <person name="De Meyer S.E."/>
        </authorList>
    </citation>
    <scope>NUCLEOTIDE SEQUENCE [LARGE SCALE GENOMIC DNA]</scope>
    <source>
        <strain evidence="15 16">ICMP 19430</strain>
    </source>
</reference>